<accession>A0ABW6TN72</accession>
<dbReference type="EMBL" id="JBIATK010000015">
    <property type="protein sequence ID" value="MFF4027566.1"/>
    <property type="molecule type" value="Genomic_DNA"/>
</dbReference>
<dbReference type="PANTHER" id="PTHR47763:SF4">
    <property type="entry name" value="ALPHA-PROTEIN KINASE VWKA"/>
    <property type="match status" value="1"/>
</dbReference>
<comment type="caution">
    <text evidence="1">The sequence shown here is derived from an EMBL/GenBank/DDBJ whole genome shotgun (WGS) entry which is preliminary data.</text>
</comment>
<dbReference type="InterPro" id="IPR052969">
    <property type="entry name" value="Thr-specific_kinase-like"/>
</dbReference>
<reference evidence="1 2" key="1">
    <citation type="submission" date="2024-10" db="EMBL/GenBank/DDBJ databases">
        <title>The Natural Products Discovery Center: Release of the First 8490 Sequenced Strains for Exploring Actinobacteria Biosynthetic Diversity.</title>
        <authorList>
            <person name="Kalkreuter E."/>
            <person name="Kautsar S.A."/>
            <person name="Yang D."/>
            <person name="Bader C.D."/>
            <person name="Teijaro C.N."/>
            <person name="Fluegel L."/>
            <person name="Davis C.M."/>
            <person name="Simpson J.R."/>
            <person name="Lauterbach L."/>
            <person name="Steele A.D."/>
            <person name="Gui C."/>
            <person name="Meng S."/>
            <person name="Li G."/>
            <person name="Viehrig K."/>
            <person name="Ye F."/>
            <person name="Su P."/>
            <person name="Kiefer A.F."/>
            <person name="Nichols A."/>
            <person name="Cepeda A.J."/>
            <person name="Yan W."/>
            <person name="Fan B."/>
            <person name="Jiang Y."/>
            <person name="Adhikari A."/>
            <person name="Zheng C.-J."/>
            <person name="Schuster L."/>
            <person name="Cowan T.M."/>
            <person name="Smanski M.J."/>
            <person name="Chevrette M.G."/>
            <person name="De Carvalho L.P.S."/>
            <person name="Shen B."/>
        </authorList>
    </citation>
    <scope>NUCLEOTIDE SEQUENCE [LARGE SCALE GENOMIC DNA]</scope>
    <source>
        <strain evidence="1 2">NPDC001867</strain>
    </source>
</reference>
<organism evidence="1 2">
    <name type="scientific">Nocardia elegans</name>
    <dbReference type="NCBI Taxonomy" id="300029"/>
    <lineage>
        <taxon>Bacteria</taxon>
        <taxon>Bacillati</taxon>
        <taxon>Actinomycetota</taxon>
        <taxon>Actinomycetes</taxon>
        <taxon>Mycobacteriales</taxon>
        <taxon>Nocardiaceae</taxon>
        <taxon>Nocardia</taxon>
    </lineage>
</organism>
<dbReference type="InterPro" id="IPR036465">
    <property type="entry name" value="vWFA_dom_sf"/>
</dbReference>
<dbReference type="SUPFAM" id="SSF53300">
    <property type="entry name" value="vWA-like"/>
    <property type="match status" value="1"/>
</dbReference>
<keyword evidence="2" id="KW-1185">Reference proteome</keyword>
<dbReference type="CDD" id="cd00198">
    <property type="entry name" value="vWFA"/>
    <property type="match status" value="1"/>
</dbReference>
<sequence length="225" mass="24778">MSQGITYAVDLVLCIDETGSMYSIIDRVKKNALAFSDDLRASLKEKGKEITDLRIRVIGFRDFYHDGDRSIEASDFYTLPEENTKFNAFVSGLKADGGGDEPETGLEALAIAVQSDWARGALKNRQVIVVWTDASAHPLDKDAGSKPPAYPSTMPKDLDELTDWWEGQEYVNHNAKRLILFAPDSAGWSEIGNNWSQTILYPSEAGAGLADHEYTTILDAIANSV</sequence>
<dbReference type="RefSeq" id="WP_195021886.1">
    <property type="nucleotide sequence ID" value="NZ_JADLPS010000001.1"/>
</dbReference>
<name>A0ABW6TN72_9NOCA</name>
<gene>
    <name evidence="1" type="ORF">ACFYY5_32440</name>
</gene>
<protein>
    <submittedName>
        <fullName evidence="1">VWA domain-containing protein</fullName>
    </submittedName>
</protein>
<dbReference type="Proteomes" id="UP001602089">
    <property type="component" value="Unassembled WGS sequence"/>
</dbReference>
<dbReference type="PANTHER" id="PTHR47763">
    <property type="entry name" value="ALPHA-PROTEIN KINASE VWKA"/>
    <property type="match status" value="1"/>
</dbReference>
<evidence type="ECO:0000313" key="1">
    <source>
        <dbReference type="EMBL" id="MFF4027566.1"/>
    </source>
</evidence>
<evidence type="ECO:0000313" key="2">
    <source>
        <dbReference type="Proteomes" id="UP001602089"/>
    </source>
</evidence>
<proteinExistence type="predicted"/>
<dbReference type="Gene3D" id="3.40.50.410">
    <property type="entry name" value="von Willebrand factor, type A domain"/>
    <property type="match status" value="1"/>
</dbReference>